<dbReference type="AlphaFoldDB" id="A0A6A3AZJ7"/>
<dbReference type="InterPro" id="IPR048913">
    <property type="entry name" value="BetaGal_gal-bd"/>
</dbReference>
<dbReference type="GO" id="GO:0004565">
    <property type="term" value="F:beta-galactosidase activity"/>
    <property type="evidence" value="ECO:0007669"/>
    <property type="project" value="UniProtKB-ARBA"/>
</dbReference>
<dbReference type="SUPFAM" id="SSF49785">
    <property type="entry name" value="Galactose-binding domain-like"/>
    <property type="match status" value="1"/>
</dbReference>
<evidence type="ECO:0000313" key="4">
    <source>
        <dbReference type="EMBL" id="KAE8708505.1"/>
    </source>
</evidence>
<evidence type="ECO:0000256" key="1">
    <source>
        <dbReference type="ARBA" id="ARBA00022801"/>
    </source>
</evidence>
<evidence type="ECO:0000259" key="3">
    <source>
        <dbReference type="PROSITE" id="PS50228"/>
    </source>
</evidence>
<dbReference type="InterPro" id="IPR008979">
    <property type="entry name" value="Galactose-bd-like_sf"/>
</dbReference>
<evidence type="ECO:0000256" key="2">
    <source>
        <dbReference type="ARBA" id="ARBA00023295"/>
    </source>
</evidence>
<dbReference type="EMBL" id="VEPZ02000941">
    <property type="protein sequence ID" value="KAE8708505.1"/>
    <property type="molecule type" value="Genomic_DNA"/>
</dbReference>
<sequence>MFYLGFIVGGRLSADSSALCSGSKWHVRLKEMYQCSYRHQEGSSSGVIAEYATLGRSGGPNVTTQIGSGYPHRSGGLQAFINISCICTHFEYLSLEQCAILNLLFESPLAGDHSYLLLLRGVYAQPDAAACGVIDSAFAAGKNLYFCHAGSELFQIRSRETQENTTYKIFQTSDFDHILEARWESHVSCVDDTRDEFILYSNDLDFLKDAGVDDVVYIRNIKFVIYNIQGSFGNKPVVVDLLGLGKGMAWVNGHSLGRYWPSYIANKQLCKTKACDYCGRFSDKNVSPSVVNLRKDGNLSYMYHVPRSFLHDGDNTLVLFEEFGGNPSYVQFQTVEIGSICVNAYERKWVELSCHNRPISKIEFASFGHPQGVCGSFEKGECESDVDLVSILENECVGKESCTFKISQDKFGKAYCEVRRLAVEAVCEDFIL</sequence>
<dbReference type="InterPro" id="IPR001944">
    <property type="entry name" value="Glycoside_Hdrlase_35"/>
</dbReference>
<dbReference type="PROSITE" id="PS50228">
    <property type="entry name" value="SUEL_LECTIN"/>
    <property type="match status" value="1"/>
</dbReference>
<proteinExistence type="predicted"/>
<feature type="domain" description="SUEL-type lectin" evidence="3">
    <location>
        <begin position="344"/>
        <end position="428"/>
    </location>
</feature>
<dbReference type="PANTHER" id="PTHR23421">
    <property type="entry name" value="BETA-GALACTOSIDASE RELATED"/>
    <property type="match status" value="1"/>
</dbReference>
<protein>
    <recommendedName>
        <fullName evidence="3">SUEL-type lectin domain-containing protein</fullName>
    </recommendedName>
</protein>
<dbReference type="Gene3D" id="2.60.120.260">
    <property type="entry name" value="Galactose-binding domain-like"/>
    <property type="match status" value="1"/>
</dbReference>
<comment type="caution">
    <text evidence="4">The sequence shown here is derived from an EMBL/GenBank/DDBJ whole genome shotgun (WGS) entry which is preliminary data.</text>
</comment>
<dbReference type="Pfam" id="PF21467">
    <property type="entry name" value="BetaGal_gal-bd"/>
    <property type="match status" value="1"/>
</dbReference>
<keyword evidence="2" id="KW-0326">Glycosidase</keyword>
<dbReference type="Pfam" id="PF02140">
    <property type="entry name" value="SUEL_Lectin"/>
    <property type="match status" value="1"/>
</dbReference>
<dbReference type="CDD" id="cd22842">
    <property type="entry name" value="Gal_Rha_Lectin_BGal"/>
    <property type="match status" value="1"/>
</dbReference>
<dbReference type="Proteomes" id="UP000436088">
    <property type="component" value="Unassembled WGS sequence"/>
</dbReference>
<organism evidence="4 5">
    <name type="scientific">Hibiscus syriacus</name>
    <name type="common">Rose of Sharon</name>
    <dbReference type="NCBI Taxonomy" id="106335"/>
    <lineage>
        <taxon>Eukaryota</taxon>
        <taxon>Viridiplantae</taxon>
        <taxon>Streptophyta</taxon>
        <taxon>Embryophyta</taxon>
        <taxon>Tracheophyta</taxon>
        <taxon>Spermatophyta</taxon>
        <taxon>Magnoliopsida</taxon>
        <taxon>eudicotyledons</taxon>
        <taxon>Gunneridae</taxon>
        <taxon>Pentapetalae</taxon>
        <taxon>rosids</taxon>
        <taxon>malvids</taxon>
        <taxon>Malvales</taxon>
        <taxon>Malvaceae</taxon>
        <taxon>Malvoideae</taxon>
        <taxon>Hibiscus</taxon>
    </lineage>
</organism>
<dbReference type="Gene3D" id="2.60.120.740">
    <property type="match status" value="1"/>
</dbReference>
<dbReference type="GO" id="GO:0030246">
    <property type="term" value="F:carbohydrate binding"/>
    <property type="evidence" value="ECO:0007669"/>
    <property type="project" value="InterPro"/>
</dbReference>
<evidence type="ECO:0000313" key="5">
    <source>
        <dbReference type="Proteomes" id="UP000436088"/>
    </source>
</evidence>
<reference evidence="4" key="1">
    <citation type="submission" date="2019-09" db="EMBL/GenBank/DDBJ databases">
        <title>Draft genome information of white flower Hibiscus syriacus.</title>
        <authorList>
            <person name="Kim Y.-M."/>
        </authorList>
    </citation>
    <scope>NUCLEOTIDE SEQUENCE [LARGE SCALE GENOMIC DNA]</scope>
    <source>
        <strain evidence="4">YM2019G1</strain>
    </source>
</reference>
<accession>A0A6A3AZJ7</accession>
<keyword evidence="1" id="KW-0378">Hydrolase</keyword>
<gene>
    <name evidence="4" type="ORF">F3Y22_tig00110339pilonHSYRG00276</name>
</gene>
<dbReference type="InterPro" id="IPR000922">
    <property type="entry name" value="Lectin_gal-bd_dom"/>
</dbReference>
<dbReference type="GO" id="GO:0005975">
    <property type="term" value="P:carbohydrate metabolic process"/>
    <property type="evidence" value="ECO:0007669"/>
    <property type="project" value="InterPro"/>
</dbReference>
<keyword evidence="5" id="KW-1185">Reference proteome</keyword>
<name>A0A6A3AZJ7_HIBSY</name>
<dbReference type="InterPro" id="IPR043159">
    <property type="entry name" value="Lectin_gal-bd_sf"/>
</dbReference>